<dbReference type="InterPro" id="IPR036397">
    <property type="entry name" value="RNaseH_sf"/>
</dbReference>
<protein>
    <submittedName>
        <fullName evidence="2">Uncharacterized protein</fullName>
    </submittedName>
</protein>
<feature type="compositionally biased region" description="Basic residues" evidence="1">
    <location>
        <begin position="99"/>
        <end position="111"/>
    </location>
</feature>
<dbReference type="Proteomes" id="UP000801492">
    <property type="component" value="Unassembled WGS sequence"/>
</dbReference>
<evidence type="ECO:0000313" key="2">
    <source>
        <dbReference type="EMBL" id="KAF2896309.1"/>
    </source>
</evidence>
<proteinExistence type="predicted"/>
<keyword evidence="3" id="KW-1185">Reference proteome</keyword>
<dbReference type="Gene3D" id="3.30.420.10">
    <property type="entry name" value="Ribonuclease H-like superfamily/Ribonuclease H"/>
    <property type="match status" value="1"/>
</dbReference>
<feature type="region of interest" description="Disordered" evidence="1">
    <location>
        <begin position="92"/>
        <end position="111"/>
    </location>
</feature>
<reference evidence="2" key="1">
    <citation type="submission" date="2019-08" db="EMBL/GenBank/DDBJ databases">
        <title>The genome of the North American firefly Photinus pyralis.</title>
        <authorList>
            <consortium name="Photinus pyralis genome working group"/>
            <person name="Fallon T.R."/>
            <person name="Sander Lower S.E."/>
            <person name="Weng J.-K."/>
        </authorList>
    </citation>
    <scope>NUCLEOTIDE SEQUENCE</scope>
    <source>
        <strain evidence="2">TRF0915ILg1</strain>
        <tissue evidence="2">Whole body</tissue>
    </source>
</reference>
<dbReference type="EMBL" id="VTPC01005183">
    <property type="protein sequence ID" value="KAF2896309.1"/>
    <property type="molecule type" value="Genomic_DNA"/>
</dbReference>
<dbReference type="AlphaFoldDB" id="A0A8K0GE50"/>
<evidence type="ECO:0000256" key="1">
    <source>
        <dbReference type="SAM" id="MobiDB-lite"/>
    </source>
</evidence>
<accession>A0A8K0GE50</accession>
<sequence length="322" mass="36938">MMKLEVKTQKMWSKTQVKININYGYSTPNSQDQLLTKLEQELTTTNISNEIEEKYENIKRVICKVAREVLGTESGRKEKSKPPWMFNEIQDMRKEKHSSSKSKPRSGHLRKTTKIEDDAVIITSKRNRQLAAPEITANLNSSFLSDKERRRKIIVMDWPPQSPALNRIELLWEELDRKVRKNFPKSRNHLWELLQAAANSSQLESMFKVTVVVVAVVLLCNSCVNSQNPDTVAASLYNRQFYEGNQEDVPDPNIYGCVKVDIDILGTTSSVKLHKDGLCIRLHGTDDCTDFSIRVDEDIPKTDRPWYVQSVGPCRSLSNKKP</sequence>
<organism evidence="2 3">
    <name type="scientific">Ignelater luminosus</name>
    <name type="common">Cucubano</name>
    <name type="synonym">Pyrophorus luminosus</name>
    <dbReference type="NCBI Taxonomy" id="2038154"/>
    <lineage>
        <taxon>Eukaryota</taxon>
        <taxon>Metazoa</taxon>
        <taxon>Ecdysozoa</taxon>
        <taxon>Arthropoda</taxon>
        <taxon>Hexapoda</taxon>
        <taxon>Insecta</taxon>
        <taxon>Pterygota</taxon>
        <taxon>Neoptera</taxon>
        <taxon>Endopterygota</taxon>
        <taxon>Coleoptera</taxon>
        <taxon>Polyphaga</taxon>
        <taxon>Elateriformia</taxon>
        <taxon>Elateroidea</taxon>
        <taxon>Elateridae</taxon>
        <taxon>Agrypninae</taxon>
        <taxon>Pyrophorini</taxon>
        <taxon>Ignelater</taxon>
    </lineage>
</organism>
<gene>
    <name evidence="2" type="ORF">ILUMI_09872</name>
</gene>
<dbReference type="GO" id="GO:0003676">
    <property type="term" value="F:nucleic acid binding"/>
    <property type="evidence" value="ECO:0007669"/>
    <property type="project" value="InterPro"/>
</dbReference>
<name>A0A8K0GE50_IGNLU</name>
<comment type="caution">
    <text evidence="2">The sequence shown here is derived from an EMBL/GenBank/DDBJ whole genome shotgun (WGS) entry which is preliminary data.</text>
</comment>
<evidence type="ECO:0000313" key="3">
    <source>
        <dbReference type="Proteomes" id="UP000801492"/>
    </source>
</evidence>